<dbReference type="InterPro" id="IPR014710">
    <property type="entry name" value="RmlC-like_jellyroll"/>
</dbReference>
<feature type="transmembrane region" description="Helical" evidence="2">
    <location>
        <begin position="296"/>
        <end position="313"/>
    </location>
</feature>
<dbReference type="RefSeq" id="XP_001016325.2">
    <property type="nucleotide sequence ID" value="XM_001016325.2"/>
</dbReference>
<keyword evidence="2" id="KW-1133">Transmembrane helix</keyword>
<dbReference type="PRINTS" id="PR01463">
    <property type="entry name" value="EAGCHANLFMLY"/>
</dbReference>
<dbReference type="PROSITE" id="PS50042">
    <property type="entry name" value="CNMP_BINDING_3"/>
    <property type="match status" value="1"/>
</dbReference>
<evidence type="ECO:0000259" key="3">
    <source>
        <dbReference type="PROSITE" id="PS50042"/>
    </source>
</evidence>
<dbReference type="AlphaFoldDB" id="I7M1C8"/>
<dbReference type="eggNOG" id="KOG0501">
    <property type="taxonomic scope" value="Eukaryota"/>
</dbReference>
<dbReference type="Pfam" id="PF07885">
    <property type="entry name" value="Ion_trans_2"/>
    <property type="match status" value="1"/>
</dbReference>
<dbReference type="PANTHER" id="PTHR47823">
    <property type="entry name" value="ION_TRANS DOMAIN-CONTAINING PROTEIN"/>
    <property type="match status" value="1"/>
</dbReference>
<keyword evidence="2" id="KW-0812">Transmembrane</keyword>
<keyword evidence="2" id="KW-0472">Membrane</keyword>
<keyword evidence="1" id="KW-0813">Transport</keyword>
<feature type="transmembrane region" description="Helical" evidence="2">
    <location>
        <begin position="223"/>
        <end position="244"/>
    </location>
</feature>
<evidence type="ECO:0000313" key="5">
    <source>
        <dbReference type="Proteomes" id="UP000009168"/>
    </source>
</evidence>
<feature type="transmembrane region" description="Helical" evidence="2">
    <location>
        <begin position="264"/>
        <end position="284"/>
    </location>
</feature>
<dbReference type="EMBL" id="GG662699">
    <property type="protein sequence ID" value="EAR96080.2"/>
    <property type="molecule type" value="Genomic_DNA"/>
</dbReference>
<dbReference type="Pfam" id="PF00027">
    <property type="entry name" value="cNMP_binding"/>
    <property type="match status" value="1"/>
</dbReference>
<dbReference type="SUPFAM" id="SSF51206">
    <property type="entry name" value="cAMP-binding domain-like"/>
    <property type="match status" value="1"/>
</dbReference>
<organism evidence="4 5">
    <name type="scientific">Tetrahymena thermophila (strain SB210)</name>
    <dbReference type="NCBI Taxonomy" id="312017"/>
    <lineage>
        <taxon>Eukaryota</taxon>
        <taxon>Sar</taxon>
        <taxon>Alveolata</taxon>
        <taxon>Ciliophora</taxon>
        <taxon>Intramacronucleata</taxon>
        <taxon>Oligohymenophorea</taxon>
        <taxon>Hymenostomatida</taxon>
        <taxon>Tetrahymenina</taxon>
        <taxon>Tetrahymenidae</taxon>
        <taxon>Tetrahymena</taxon>
    </lineage>
</organism>
<dbReference type="Proteomes" id="UP000009168">
    <property type="component" value="Unassembled WGS sequence"/>
</dbReference>
<feature type="transmembrane region" description="Helical" evidence="2">
    <location>
        <begin position="108"/>
        <end position="132"/>
    </location>
</feature>
<dbReference type="GO" id="GO:0005249">
    <property type="term" value="F:voltage-gated potassium channel activity"/>
    <property type="evidence" value="ECO:0007669"/>
    <property type="project" value="InterPro"/>
</dbReference>
<reference evidence="5" key="1">
    <citation type="journal article" date="2006" name="PLoS Biol.">
        <title>Macronuclear genome sequence of the ciliate Tetrahymena thermophila, a model eukaryote.</title>
        <authorList>
            <person name="Eisen J.A."/>
            <person name="Coyne R.S."/>
            <person name="Wu M."/>
            <person name="Wu D."/>
            <person name="Thiagarajan M."/>
            <person name="Wortman J.R."/>
            <person name="Badger J.H."/>
            <person name="Ren Q."/>
            <person name="Amedeo P."/>
            <person name="Jones K.M."/>
            <person name="Tallon L.J."/>
            <person name="Delcher A.L."/>
            <person name="Salzberg S.L."/>
            <person name="Silva J.C."/>
            <person name="Haas B.J."/>
            <person name="Majoros W.H."/>
            <person name="Farzad M."/>
            <person name="Carlton J.M."/>
            <person name="Smith R.K. Jr."/>
            <person name="Garg J."/>
            <person name="Pearlman R.E."/>
            <person name="Karrer K.M."/>
            <person name="Sun L."/>
            <person name="Manning G."/>
            <person name="Elde N.C."/>
            <person name="Turkewitz A.P."/>
            <person name="Asai D.J."/>
            <person name="Wilkes D.E."/>
            <person name="Wang Y."/>
            <person name="Cai H."/>
            <person name="Collins K."/>
            <person name="Stewart B.A."/>
            <person name="Lee S.R."/>
            <person name="Wilamowska K."/>
            <person name="Weinberg Z."/>
            <person name="Ruzzo W.L."/>
            <person name="Wloga D."/>
            <person name="Gaertig J."/>
            <person name="Frankel J."/>
            <person name="Tsao C.-C."/>
            <person name="Gorovsky M.A."/>
            <person name="Keeling P.J."/>
            <person name="Waller R.F."/>
            <person name="Patron N.J."/>
            <person name="Cherry J.M."/>
            <person name="Stover N.A."/>
            <person name="Krieger C.J."/>
            <person name="del Toro C."/>
            <person name="Ryder H.F."/>
            <person name="Williamson S.C."/>
            <person name="Barbeau R.A."/>
            <person name="Hamilton E.P."/>
            <person name="Orias E."/>
        </authorList>
    </citation>
    <scope>NUCLEOTIDE SEQUENCE [LARGE SCALE GENOMIC DNA]</scope>
    <source>
        <strain evidence="5">SB210</strain>
    </source>
</reference>
<dbReference type="InterPro" id="IPR000595">
    <property type="entry name" value="cNMP-bd_dom"/>
</dbReference>
<proteinExistence type="predicted"/>
<dbReference type="OrthoDB" id="417811at2759"/>
<gene>
    <name evidence="4" type="ORF">TTHERM_00128440</name>
</gene>
<sequence>MNLNPTQIAQQTLEELDQSYYDKLYGKQYFQNEQYQSEVKKISPNQFQDLKNLDKSNKWQKLQKCIIINPFSAKKSIWDVIVIFMVFYSCYTSYLWASFWPQGFEEYYYIEIMIEIFFLVDMVVNFLTSYLISYETKEITYSVVDTSLNYIKKGFIFDALAIFPFNLIFPQANLKVLQMIRILRFFRVTDENSICEKLNILIDNINPRDKVRISYTSRYLYRIFRFILIGFSIAFFLACAWYIYCTSTWSNFEFEDQYLQHTNVLKKVILSYYFILSTLATVGYGDFVPITTQDRIIAIIIMICGVGFFSYIINNFNDIMKNYRTKLGYIDKTPELEDWLLSLNKVSEKSMDEKFVKKIYDHFNYYYKNYRLVTLTKEDKYYQLMTDSERRQMIRHLFQDIFSGLFRTFFLKEGKTEFSDYNFYIDIAFALQPRKCQEKELILQQGEHVEEIYFLIDGEIEASFMVDDIKIQKYFSSGFQFGCVQILSNSVSNFTYQATSPVTLYVIKKDAFHNIFNKYTDVRQDIVLNAFSTYKFTRRAMMEAFTQQIQQKLNIKLNIQQSNYLFDIVNKKFQKAKKKIIQKNITTFSKPLKIKFKELSDSDSDSENNISFDERMSNLQDNIKELNNIISTVHPIEEKKQNLQTKSIFQKINIKK</sequence>
<accession>I7M1C8</accession>
<evidence type="ECO:0000256" key="1">
    <source>
        <dbReference type="ARBA" id="ARBA00023303"/>
    </source>
</evidence>
<dbReference type="KEGG" id="tet:TTHERM_00128440"/>
<dbReference type="SUPFAM" id="SSF81324">
    <property type="entry name" value="Voltage-gated potassium channels"/>
    <property type="match status" value="1"/>
</dbReference>
<evidence type="ECO:0000313" key="4">
    <source>
        <dbReference type="EMBL" id="EAR96080.2"/>
    </source>
</evidence>
<dbReference type="InterPro" id="IPR013099">
    <property type="entry name" value="K_chnl_dom"/>
</dbReference>
<feature type="domain" description="Cyclic nucleotide-binding" evidence="3">
    <location>
        <begin position="426"/>
        <end position="533"/>
    </location>
</feature>
<protein>
    <submittedName>
        <fullName evidence="4">Cyclic nucleotide-binding domain protein</fullName>
    </submittedName>
</protein>
<dbReference type="InterPro" id="IPR003938">
    <property type="entry name" value="K_chnl_volt-dep_EAG/ELK/ERG"/>
</dbReference>
<dbReference type="CDD" id="cd00038">
    <property type="entry name" value="CAP_ED"/>
    <property type="match status" value="1"/>
</dbReference>
<keyword evidence="1" id="KW-0406">Ion transport</keyword>
<dbReference type="InterPro" id="IPR018490">
    <property type="entry name" value="cNMP-bd_dom_sf"/>
</dbReference>
<dbReference type="InParanoid" id="I7M1C8"/>
<dbReference type="GO" id="GO:0016020">
    <property type="term" value="C:membrane"/>
    <property type="evidence" value="ECO:0007669"/>
    <property type="project" value="UniProtKB-SubCell"/>
</dbReference>
<dbReference type="PANTHER" id="PTHR47823:SF9">
    <property type="entry name" value="CHROMOSOME UNDETERMINED SCAFFOLD_10, WHOLE GENOME SHOTGUN SEQUENCE"/>
    <property type="match status" value="1"/>
</dbReference>
<evidence type="ECO:0000256" key="2">
    <source>
        <dbReference type="SAM" id="Phobius"/>
    </source>
</evidence>
<dbReference type="Gene3D" id="1.10.287.70">
    <property type="match status" value="1"/>
</dbReference>
<name>I7M1C8_TETTS</name>
<keyword evidence="1" id="KW-0407">Ion channel</keyword>
<feature type="transmembrane region" description="Helical" evidence="2">
    <location>
        <begin position="77"/>
        <end position="96"/>
    </location>
</feature>
<dbReference type="GeneID" id="7834227"/>
<keyword evidence="5" id="KW-1185">Reference proteome</keyword>
<dbReference type="Gene3D" id="2.60.120.10">
    <property type="entry name" value="Jelly Rolls"/>
    <property type="match status" value="1"/>
</dbReference>